<comment type="cofactor">
    <cofactor evidence="8">
        <name>a divalent metal cation</name>
        <dbReference type="ChEBI" id="CHEBI:60240"/>
    </cofactor>
</comment>
<name>B5IEM0_ACIB4</name>
<sequence>MRYGLIANPEKEECIKFAKEIIEKLDPVVEMETAKALGMDGISIEEMNVDVIITVGGDGTILLALQRARGRILGVNMGLLGFLTEISPEELDDAIKRIESGDYFIDKRMRIKVRLNGERLYDCTNEVVIHTAEIAKLRSYTIFYEKELLDEFRADGLIVATPTGSTSYALSAGGPILHPNLEGMVLTPIAPFKKYPKSFVLPEGKIRIELKDGRSNLLVLDGQYSVRISKKDIVEIEKSENYAEFIRFSNSPIKRIRERLIG</sequence>
<dbReference type="GO" id="GO:0005737">
    <property type="term" value="C:cytoplasm"/>
    <property type="evidence" value="ECO:0007669"/>
    <property type="project" value="UniProtKB-SubCell"/>
</dbReference>
<protein>
    <recommendedName>
        <fullName evidence="8">NAD kinase</fullName>
        <ecNumber evidence="8">2.7.1.23</ecNumber>
    </recommendedName>
    <alternativeName>
        <fullName evidence="8">ATP-dependent NAD kinase</fullName>
    </alternativeName>
</protein>
<evidence type="ECO:0000256" key="2">
    <source>
        <dbReference type="ARBA" id="ARBA00022679"/>
    </source>
</evidence>
<dbReference type="GO" id="GO:0005524">
    <property type="term" value="F:ATP binding"/>
    <property type="evidence" value="ECO:0007669"/>
    <property type="project" value="UniProtKB-KW"/>
</dbReference>
<dbReference type="HAMAP" id="MF_00361">
    <property type="entry name" value="NAD_kinase"/>
    <property type="match status" value="1"/>
</dbReference>
<dbReference type="GO" id="GO:0006741">
    <property type="term" value="P:NADP+ biosynthetic process"/>
    <property type="evidence" value="ECO:0007669"/>
    <property type="project" value="UniProtKB-UniRule"/>
</dbReference>
<dbReference type="RefSeq" id="WP_008085059.1">
    <property type="nucleotide sequence ID" value="NC_013926.1"/>
</dbReference>
<dbReference type="GeneID" id="8827014"/>
<dbReference type="GO" id="GO:0003951">
    <property type="term" value="F:NAD+ kinase activity"/>
    <property type="evidence" value="ECO:0007669"/>
    <property type="project" value="UniProtKB-UniRule"/>
</dbReference>
<feature type="binding site" evidence="8">
    <location>
        <begin position="58"/>
        <end position="59"/>
    </location>
    <ligand>
        <name>NAD(+)</name>
        <dbReference type="ChEBI" id="CHEBI:57540"/>
    </ligand>
</feature>
<keyword evidence="7 8" id="KW-0520">NAD</keyword>
<keyword evidence="2 8" id="KW-0808">Transferase</keyword>
<keyword evidence="10" id="KW-1185">Reference proteome</keyword>
<reference evidence="9" key="1">
    <citation type="submission" date="2010-02" db="EMBL/GenBank/DDBJ databases">
        <title>Complete sequence of Aciduliprofundum boonei T469.</title>
        <authorList>
            <consortium name="US DOE Joint Genome Institute"/>
            <person name="Lucas S."/>
            <person name="Copeland A."/>
            <person name="Lapidus A."/>
            <person name="Cheng J.-F."/>
            <person name="Bruce D."/>
            <person name="Goodwin L."/>
            <person name="Pitluck S."/>
            <person name="Saunders E."/>
            <person name="Detter J.C."/>
            <person name="Han C."/>
            <person name="Tapia R."/>
            <person name="Land M."/>
            <person name="Hauser L."/>
            <person name="Kyrpides N."/>
            <person name="Mikhailova N."/>
            <person name="Flores G."/>
            <person name="Reysenbach A.-L."/>
            <person name="Woyke T."/>
        </authorList>
    </citation>
    <scope>NUCLEOTIDE SEQUENCE</scope>
    <source>
        <strain evidence="9">T469</strain>
    </source>
</reference>
<evidence type="ECO:0000256" key="4">
    <source>
        <dbReference type="ARBA" id="ARBA00022777"/>
    </source>
</evidence>
<keyword evidence="6 8" id="KW-0521">NADP</keyword>
<evidence type="ECO:0000256" key="1">
    <source>
        <dbReference type="ARBA" id="ARBA00022490"/>
    </source>
</evidence>
<gene>
    <name evidence="8" type="primary">nadK</name>
    <name evidence="9" type="ordered locus">Aboo_0078</name>
</gene>
<dbReference type="GO" id="GO:0019674">
    <property type="term" value="P:NAD+ metabolic process"/>
    <property type="evidence" value="ECO:0007669"/>
    <property type="project" value="InterPro"/>
</dbReference>
<dbReference type="Gene3D" id="2.60.200.30">
    <property type="entry name" value="Probable inorganic polyphosphate/atp-NAD kinase, domain 2"/>
    <property type="match status" value="1"/>
</dbReference>
<dbReference type="Pfam" id="PF20143">
    <property type="entry name" value="NAD_kinase_C"/>
    <property type="match status" value="1"/>
</dbReference>
<keyword evidence="4 8" id="KW-0418">Kinase</keyword>
<evidence type="ECO:0000256" key="6">
    <source>
        <dbReference type="ARBA" id="ARBA00022857"/>
    </source>
</evidence>
<comment type="function">
    <text evidence="8">Involved in the regulation of the intracellular balance of NAD and NADP, and is a key enzyme in the biosynthesis of NADP. Catalyzes specifically the phosphorylation on 2'-hydroxyl of the adenosine moiety of NAD to yield NADP.</text>
</comment>
<feature type="binding site" evidence="8">
    <location>
        <position position="223"/>
    </location>
    <ligand>
        <name>NAD(+)</name>
        <dbReference type="ChEBI" id="CHEBI:57540"/>
    </ligand>
</feature>
<dbReference type="EC" id="2.7.1.23" evidence="8"/>
<feature type="binding site" evidence="8">
    <location>
        <position position="190"/>
    </location>
    <ligand>
        <name>NAD(+)</name>
        <dbReference type="ChEBI" id="CHEBI:57540"/>
    </ligand>
</feature>
<dbReference type="InterPro" id="IPR017437">
    <property type="entry name" value="ATP-NAD_kinase_PpnK-typ_C"/>
</dbReference>
<keyword evidence="3 8" id="KW-0547">Nucleotide-binding</keyword>
<evidence type="ECO:0000256" key="8">
    <source>
        <dbReference type="HAMAP-Rule" id="MF_00361"/>
    </source>
</evidence>
<dbReference type="PANTHER" id="PTHR20275:SF43">
    <property type="entry name" value="BIFUNCTIONAL NADP PHOSPHATASE_NAD KINASE"/>
    <property type="match status" value="1"/>
</dbReference>
<dbReference type="EMBL" id="CP001941">
    <property type="protein sequence ID" value="ADD07890.1"/>
    <property type="molecule type" value="Genomic_DNA"/>
</dbReference>
<dbReference type="InterPro" id="IPR002504">
    <property type="entry name" value="NADK"/>
</dbReference>
<dbReference type="HOGENOM" id="CLU_008831_0_2_2"/>
<dbReference type="OrthoDB" id="359524at2157"/>
<dbReference type="PANTHER" id="PTHR20275">
    <property type="entry name" value="NAD KINASE"/>
    <property type="match status" value="1"/>
</dbReference>
<dbReference type="SUPFAM" id="SSF111331">
    <property type="entry name" value="NAD kinase/diacylglycerol kinase-like"/>
    <property type="match status" value="1"/>
</dbReference>
<comment type="caution">
    <text evidence="8">Lacks conserved residue(s) required for the propagation of feature annotation.</text>
</comment>
<dbReference type="NCBIfam" id="NF002255">
    <property type="entry name" value="PRK01185.1"/>
    <property type="match status" value="1"/>
</dbReference>
<evidence type="ECO:0000256" key="7">
    <source>
        <dbReference type="ARBA" id="ARBA00023027"/>
    </source>
</evidence>
<accession>B5IEM0</accession>
<evidence type="ECO:0000313" key="10">
    <source>
        <dbReference type="Proteomes" id="UP000001400"/>
    </source>
</evidence>
<comment type="similarity">
    <text evidence="8">Belongs to the NAD kinase family.</text>
</comment>
<feature type="binding site" evidence="8">
    <location>
        <position position="136"/>
    </location>
    <ligand>
        <name>NAD(+)</name>
        <dbReference type="ChEBI" id="CHEBI:57540"/>
    </ligand>
</feature>
<dbReference type="InterPro" id="IPR017438">
    <property type="entry name" value="ATP-NAD_kinase_N"/>
</dbReference>
<dbReference type="Pfam" id="PF01513">
    <property type="entry name" value="NAD_kinase"/>
    <property type="match status" value="1"/>
</dbReference>
<feature type="binding site" evidence="8">
    <location>
        <position position="155"/>
    </location>
    <ligand>
        <name>NAD(+)</name>
        <dbReference type="ChEBI" id="CHEBI:57540"/>
    </ligand>
</feature>
<proteinExistence type="inferred from homology"/>
<dbReference type="eggNOG" id="arCOG01348">
    <property type="taxonomic scope" value="Archaea"/>
</dbReference>
<comment type="catalytic activity">
    <reaction evidence="8">
        <text>NAD(+) + ATP = ADP + NADP(+) + H(+)</text>
        <dbReference type="Rhea" id="RHEA:18629"/>
        <dbReference type="ChEBI" id="CHEBI:15378"/>
        <dbReference type="ChEBI" id="CHEBI:30616"/>
        <dbReference type="ChEBI" id="CHEBI:57540"/>
        <dbReference type="ChEBI" id="CHEBI:58349"/>
        <dbReference type="ChEBI" id="CHEBI:456216"/>
        <dbReference type="EC" id="2.7.1.23"/>
    </reaction>
</comment>
<dbReference type="KEGG" id="abi:Aboo_0078"/>
<organism evidence="9 10">
    <name type="scientific">Aciduliprofundum boonei (strain DSM 19572 / T469)</name>
    <dbReference type="NCBI Taxonomy" id="439481"/>
    <lineage>
        <taxon>Archaea</taxon>
        <taxon>Methanobacteriati</taxon>
        <taxon>Thermoplasmatota</taxon>
        <taxon>DHVE2 group</taxon>
        <taxon>Candidatus Aciduliprofundum</taxon>
    </lineage>
</organism>
<dbReference type="AlphaFoldDB" id="B5IEM0"/>
<dbReference type="InterPro" id="IPR016064">
    <property type="entry name" value="NAD/diacylglycerol_kinase_sf"/>
</dbReference>
<evidence type="ECO:0000256" key="3">
    <source>
        <dbReference type="ARBA" id="ARBA00022741"/>
    </source>
</evidence>
<evidence type="ECO:0000256" key="5">
    <source>
        <dbReference type="ARBA" id="ARBA00022840"/>
    </source>
</evidence>
<evidence type="ECO:0000313" key="9">
    <source>
        <dbReference type="EMBL" id="ADD07890.1"/>
    </source>
</evidence>
<dbReference type="Proteomes" id="UP000001400">
    <property type="component" value="Chromosome"/>
</dbReference>
<dbReference type="Gene3D" id="3.40.50.10330">
    <property type="entry name" value="Probable inorganic polyphosphate/atp-NAD kinase, domain 1"/>
    <property type="match status" value="1"/>
</dbReference>
<comment type="subcellular location">
    <subcellularLocation>
        <location evidence="8">Cytoplasm</location>
    </subcellularLocation>
</comment>
<feature type="active site" description="Proton acceptor" evidence="8">
    <location>
        <position position="58"/>
    </location>
</feature>
<dbReference type="STRING" id="439481.Aboo_0078"/>
<feature type="binding site" evidence="8">
    <location>
        <begin position="125"/>
        <end position="126"/>
    </location>
    <ligand>
        <name>NAD(+)</name>
        <dbReference type="ChEBI" id="CHEBI:57540"/>
    </ligand>
</feature>
<keyword evidence="5 8" id="KW-0067">ATP-binding</keyword>
<feature type="binding site" evidence="8">
    <location>
        <position position="153"/>
    </location>
    <ligand>
        <name>NAD(+)</name>
        <dbReference type="ChEBI" id="CHEBI:57540"/>
    </ligand>
</feature>
<dbReference type="GO" id="GO:0046872">
    <property type="term" value="F:metal ion binding"/>
    <property type="evidence" value="ECO:0007669"/>
    <property type="project" value="UniProtKB-UniRule"/>
</dbReference>
<feature type="binding site" evidence="8">
    <location>
        <begin position="166"/>
        <end position="171"/>
    </location>
    <ligand>
        <name>NAD(+)</name>
        <dbReference type="ChEBI" id="CHEBI:57540"/>
    </ligand>
</feature>
<keyword evidence="1 8" id="KW-0963">Cytoplasm</keyword>